<dbReference type="OrthoDB" id="6663at2157"/>
<dbReference type="HOGENOM" id="CLU_096980_1_2_2"/>
<evidence type="ECO:0000313" key="2">
    <source>
        <dbReference type="EMBL" id="AFL95704.1"/>
    </source>
</evidence>
<accession>I3ZVH0</accession>
<comment type="similarity">
    <text evidence="1">Belongs to the UPF0047 family.</text>
</comment>
<dbReference type="RefSeq" id="WP_014789336.1">
    <property type="nucleotide sequence ID" value="NC_018015.1"/>
</dbReference>
<dbReference type="PANTHER" id="PTHR30615">
    <property type="entry name" value="UNCHARACTERIZED PROTEIN YJBQ-RELATED"/>
    <property type="match status" value="1"/>
</dbReference>
<dbReference type="Pfam" id="PF01894">
    <property type="entry name" value="YjbQ"/>
    <property type="match status" value="1"/>
</dbReference>
<dbReference type="AlphaFoldDB" id="I3ZVH0"/>
<dbReference type="Proteomes" id="UP000006064">
    <property type="component" value="Chromosome"/>
</dbReference>
<name>I3ZVH0_THECF</name>
<dbReference type="Gene3D" id="2.60.120.460">
    <property type="entry name" value="YjbQ-like"/>
    <property type="match status" value="1"/>
</dbReference>
<dbReference type="KEGG" id="thm:CL1_1505"/>
<evidence type="ECO:0000256" key="1">
    <source>
        <dbReference type="ARBA" id="ARBA00005534"/>
    </source>
</evidence>
<dbReference type="PANTHER" id="PTHR30615:SF8">
    <property type="entry name" value="UPF0047 PROTEIN C4A8.02C"/>
    <property type="match status" value="1"/>
</dbReference>
<sequence length="140" mass="15882">MLFEVDVPTKERFEIIDITDEVQRIVYRSRVKHGIVVVFTGHTTTGLLINEAEKGLLGDIKAKMEDLVPKGAGYAHDTIDRNAHSHLRAGLFLNPEVVVPVDQAELQLGTWQRILFVELDGPRHRKVRVMVCPCPKFLEE</sequence>
<keyword evidence="3" id="KW-1185">Reference proteome</keyword>
<reference evidence="2 3" key="1">
    <citation type="journal article" date="2012" name="J. Bacteriol.">
        <title>Complete Genome Sequence of the Hyperthermophilic Archaeon Thermococcus sp. Strain CL1, Isolated from a Paralvinella sp. Polychaete Worm Collected from a Hydrothermal Vent.</title>
        <authorList>
            <person name="Jung J.H."/>
            <person name="Holden J.F."/>
            <person name="Seo D.H."/>
            <person name="Park K.H."/>
            <person name="Shin H."/>
            <person name="Ryu S."/>
            <person name="Lee J.H."/>
            <person name="Park C.S."/>
        </authorList>
    </citation>
    <scope>NUCLEOTIDE SEQUENCE [LARGE SCALE GENOMIC DNA]</scope>
    <source>
        <strain evidence="3">DSM 27260 / KACC 17922 / CL1</strain>
    </source>
</reference>
<dbReference type="SUPFAM" id="SSF111038">
    <property type="entry name" value="YjbQ-like"/>
    <property type="match status" value="1"/>
</dbReference>
<dbReference type="GeneID" id="13037909"/>
<dbReference type="InterPro" id="IPR035917">
    <property type="entry name" value="YjbQ-like_sf"/>
</dbReference>
<evidence type="ECO:0000313" key="3">
    <source>
        <dbReference type="Proteomes" id="UP000006064"/>
    </source>
</evidence>
<dbReference type="PIRSF" id="PIRSF004681">
    <property type="entry name" value="UCP004681"/>
    <property type="match status" value="1"/>
</dbReference>
<evidence type="ECO:0008006" key="4">
    <source>
        <dbReference type="Google" id="ProtNLM"/>
    </source>
</evidence>
<protein>
    <recommendedName>
        <fullName evidence="4">YjbQ family protein</fullName>
    </recommendedName>
</protein>
<dbReference type="InterPro" id="IPR001602">
    <property type="entry name" value="UPF0047_YjbQ-like"/>
</dbReference>
<organism evidence="2 3">
    <name type="scientific">Thermococcus cleftensis (strain DSM 27260 / KACC 17922 / CL1)</name>
    <dbReference type="NCBI Taxonomy" id="163003"/>
    <lineage>
        <taxon>Archaea</taxon>
        <taxon>Methanobacteriati</taxon>
        <taxon>Methanobacteriota</taxon>
        <taxon>Thermococci</taxon>
        <taxon>Thermococcales</taxon>
        <taxon>Thermococcaceae</taxon>
        <taxon>Thermococcus</taxon>
    </lineage>
</organism>
<gene>
    <name evidence="2" type="ORF">CL1_1505</name>
</gene>
<dbReference type="EMBL" id="CP003651">
    <property type="protein sequence ID" value="AFL95704.1"/>
    <property type="molecule type" value="Genomic_DNA"/>
</dbReference>
<proteinExistence type="inferred from homology"/>
<dbReference type="NCBIfam" id="TIGR00149">
    <property type="entry name" value="TIGR00149_YjbQ"/>
    <property type="match status" value="1"/>
</dbReference>
<dbReference type="STRING" id="163003.CL1_1505"/>